<protein>
    <submittedName>
        <fullName evidence="1">Uncharacterized protein</fullName>
    </submittedName>
</protein>
<evidence type="ECO:0000313" key="2">
    <source>
        <dbReference type="Proteomes" id="UP000182725"/>
    </source>
</evidence>
<dbReference type="AlphaFoldDB" id="A0A1H5GT01"/>
<name>A0A1H5GT01_9MICC</name>
<reference evidence="1 2" key="1">
    <citation type="submission" date="2016-10" db="EMBL/GenBank/DDBJ databases">
        <authorList>
            <person name="de Groot N.N."/>
        </authorList>
    </citation>
    <scope>NUCLEOTIDE SEQUENCE [LARGE SCALE GENOMIC DNA]</scope>
    <source>
        <strain evidence="1 2">DSM 22274</strain>
    </source>
</reference>
<organism evidence="1 2">
    <name type="scientific">Arthrobacter alpinus</name>
    <dbReference type="NCBI Taxonomy" id="656366"/>
    <lineage>
        <taxon>Bacteria</taxon>
        <taxon>Bacillati</taxon>
        <taxon>Actinomycetota</taxon>
        <taxon>Actinomycetes</taxon>
        <taxon>Micrococcales</taxon>
        <taxon>Micrococcaceae</taxon>
        <taxon>Arthrobacter</taxon>
    </lineage>
</organism>
<gene>
    <name evidence="1" type="ORF">SAMN04489740_0842</name>
</gene>
<dbReference type="Proteomes" id="UP000182725">
    <property type="component" value="Unassembled WGS sequence"/>
</dbReference>
<proteinExistence type="predicted"/>
<dbReference type="EMBL" id="FNTV01000001">
    <property type="protein sequence ID" value="SEE18817.1"/>
    <property type="molecule type" value="Genomic_DNA"/>
</dbReference>
<evidence type="ECO:0000313" key="1">
    <source>
        <dbReference type="EMBL" id="SEE18817.1"/>
    </source>
</evidence>
<accession>A0A1H5GT01</accession>
<sequence>MAAVSSGLRLWNPFARAMIQAEFRGRIALATQGELKPIEQVKDVGGTPVVEPLYEIRWQEIAVTDAATSSTPKSHYEVMVRLYHSEPSEEPEYFIGHHAHEKVIDGSETWNLQTAEIQVAAGYYRLGEGVNWGIVHACSNP</sequence>